<gene>
    <name evidence="1" type="ORF">HJG54_07550</name>
</gene>
<name>A0AA97AF28_9CYAN</name>
<dbReference type="EMBL" id="CP053586">
    <property type="protein sequence ID" value="WNZ22725.1"/>
    <property type="molecule type" value="Genomic_DNA"/>
</dbReference>
<dbReference type="AlphaFoldDB" id="A0AA97AF28"/>
<evidence type="ECO:0000313" key="1">
    <source>
        <dbReference type="EMBL" id="WNZ22725.1"/>
    </source>
</evidence>
<organism evidence="1">
    <name type="scientific">Leptolyngbya sp. NK1-12</name>
    <dbReference type="NCBI Taxonomy" id="2547451"/>
    <lineage>
        <taxon>Bacteria</taxon>
        <taxon>Bacillati</taxon>
        <taxon>Cyanobacteriota</taxon>
        <taxon>Cyanophyceae</taxon>
        <taxon>Leptolyngbyales</taxon>
        <taxon>Leptolyngbyaceae</taxon>
        <taxon>Leptolyngbya group</taxon>
        <taxon>Leptolyngbya</taxon>
    </lineage>
</organism>
<reference evidence="1" key="1">
    <citation type="submission" date="2020-05" db="EMBL/GenBank/DDBJ databases">
        <authorList>
            <person name="Zhu T."/>
            <person name="Keshari N."/>
            <person name="Lu X."/>
        </authorList>
    </citation>
    <scope>NUCLEOTIDE SEQUENCE</scope>
    <source>
        <strain evidence="1">NK1-12</strain>
    </source>
</reference>
<protein>
    <submittedName>
        <fullName evidence="1">Uncharacterized protein</fullName>
    </submittedName>
</protein>
<sequence>MKTQIYILETDFSVPGGAVAGAAIQLCFRQSSTASAVETWLLNRWNIETKFRLHGGWYSATFLTDQPDLIWAMAKRKAELGC</sequence>
<proteinExistence type="predicted"/>
<accession>A0AA97AF28</accession>
<dbReference type="RefSeq" id="WP_316434250.1">
    <property type="nucleotide sequence ID" value="NZ_CP053586.1"/>
</dbReference>